<feature type="compositionally biased region" description="Acidic residues" evidence="1">
    <location>
        <begin position="265"/>
        <end position="275"/>
    </location>
</feature>
<proteinExistence type="predicted"/>
<name>A0AAD9J0N8_9ANNE</name>
<keyword evidence="2" id="KW-0472">Membrane</keyword>
<feature type="compositionally biased region" description="Acidic residues" evidence="1">
    <location>
        <begin position="289"/>
        <end position="303"/>
    </location>
</feature>
<dbReference type="AlphaFoldDB" id="A0AAD9J0N8"/>
<dbReference type="Proteomes" id="UP001208570">
    <property type="component" value="Unassembled WGS sequence"/>
</dbReference>
<feature type="transmembrane region" description="Helical" evidence="2">
    <location>
        <begin position="67"/>
        <end position="90"/>
    </location>
</feature>
<sequence length="326" mass="37420">MESSMEYLPTADRQNLTDVGGVVMTMESGKKHVRGSFTFRIEQNENGSFIASIIQKDHKPENDDVGALYYVIVVIFLYGCSILMMIASYIRKNNVDRKLNRYLKEMATVRKRERQIQLFNAAAKAAAQTRKSLCLEGTEISLVAEKWSRFNEALIQEEQSRRQHRRRHHSVDSTTDESSRKPSDRSEIDMESDPQPRTQNKDNEMFLSPARIKRPSVRIVCEPSDPESDNDAFLTDDQDENRESTREGATGRRRDRKRNVLFETTDGETSADDDNDGSRAALLGRDTLEPEDPENQVTEDSESELFLGRQDSRRIQWLDFQVVSSV</sequence>
<keyword evidence="2" id="KW-1133">Transmembrane helix</keyword>
<comment type="caution">
    <text evidence="3">The sequence shown here is derived from an EMBL/GenBank/DDBJ whole genome shotgun (WGS) entry which is preliminary data.</text>
</comment>
<evidence type="ECO:0000256" key="1">
    <source>
        <dbReference type="SAM" id="MobiDB-lite"/>
    </source>
</evidence>
<evidence type="ECO:0000256" key="2">
    <source>
        <dbReference type="SAM" id="Phobius"/>
    </source>
</evidence>
<reference evidence="3" key="1">
    <citation type="journal article" date="2023" name="Mol. Biol. Evol.">
        <title>Third-Generation Sequencing Reveals the Adaptive Role of the Epigenome in Three Deep-Sea Polychaetes.</title>
        <authorList>
            <person name="Perez M."/>
            <person name="Aroh O."/>
            <person name="Sun Y."/>
            <person name="Lan Y."/>
            <person name="Juniper S.K."/>
            <person name="Young C.R."/>
            <person name="Angers B."/>
            <person name="Qian P.Y."/>
        </authorList>
    </citation>
    <scope>NUCLEOTIDE SEQUENCE</scope>
    <source>
        <strain evidence="3">P08H-3</strain>
    </source>
</reference>
<evidence type="ECO:0000313" key="3">
    <source>
        <dbReference type="EMBL" id="KAK2143863.1"/>
    </source>
</evidence>
<organism evidence="3 4">
    <name type="scientific">Paralvinella palmiformis</name>
    <dbReference type="NCBI Taxonomy" id="53620"/>
    <lineage>
        <taxon>Eukaryota</taxon>
        <taxon>Metazoa</taxon>
        <taxon>Spiralia</taxon>
        <taxon>Lophotrochozoa</taxon>
        <taxon>Annelida</taxon>
        <taxon>Polychaeta</taxon>
        <taxon>Sedentaria</taxon>
        <taxon>Canalipalpata</taxon>
        <taxon>Terebellida</taxon>
        <taxon>Terebelliformia</taxon>
        <taxon>Alvinellidae</taxon>
        <taxon>Paralvinella</taxon>
    </lineage>
</organism>
<evidence type="ECO:0000313" key="4">
    <source>
        <dbReference type="Proteomes" id="UP001208570"/>
    </source>
</evidence>
<feature type="compositionally biased region" description="Acidic residues" evidence="1">
    <location>
        <begin position="224"/>
        <end position="240"/>
    </location>
</feature>
<feature type="compositionally biased region" description="Basic and acidic residues" evidence="1">
    <location>
        <begin position="241"/>
        <end position="252"/>
    </location>
</feature>
<accession>A0AAD9J0N8</accession>
<gene>
    <name evidence="3" type="ORF">LSH36_806g01003</name>
</gene>
<feature type="region of interest" description="Disordered" evidence="1">
    <location>
        <begin position="158"/>
        <end position="305"/>
    </location>
</feature>
<feature type="compositionally biased region" description="Basic and acidic residues" evidence="1">
    <location>
        <begin position="177"/>
        <end position="188"/>
    </location>
</feature>
<dbReference type="EMBL" id="JAODUP010000806">
    <property type="protein sequence ID" value="KAK2143863.1"/>
    <property type="molecule type" value="Genomic_DNA"/>
</dbReference>
<keyword evidence="4" id="KW-1185">Reference proteome</keyword>
<keyword evidence="2" id="KW-0812">Transmembrane</keyword>
<protein>
    <submittedName>
        <fullName evidence="3">Uncharacterized protein</fullName>
    </submittedName>
</protein>